<dbReference type="AlphaFoldDB" id="A0A1B9NW05"/>
<dbReference type="Pfam" id="PF13589">
    <property type="entry name" value="HATPase_c_3"/>
    <property type="match status" value="1"/>
</dbReference>
<dbReference type="InterPro" id="IPR036890">
    <property type="entry name" value="HATPase_C_sf"/>
</dbReference>
<dbReference type="EMBL" id="MAJU01000024">
    <property type="protein sequence ID" value="OCH18771.1"/>
    <property type="molecule type" value="Genomic_DNA"/>
</dbReference>
<evidence type="ECO:0008006" key="3">
    <source>
        <dbReference type="Google" id="ProtNLM"/>
    </source>
</evidence>
<proteinExistence type="predicted"/>
<sequence length="693" mass="79043">MLERIKYAPNEYLDVQSLSNETEVEDTVSSEIDEASRFEVELIQRIKEGRRETTKLETDDKVLARVTDGIYRLPGSAIRELISNAYDADAENVYVSTDVPRFNSMTIRDDGNGMSVDTLVNMIRHIGGSAKRTAKGQELKVTDDNDSSLSPNKKRKLIGKIGIGLFSVAQLTRDFEIITKQKGDDFYSRAKVSLFNYSEENIEKQSGDERGKSFQTGNVDIWKEETDNLSAHGTDIILNNIKISAKDQLRSVDIWGQTENETDKDEESDDILDSSKAILPDFHVGYLEKDSEGTDVYQQEMARSPELPWTDDTLPEEKFKKLYEGILDRTKNAVSPKLNLVLDNYLNMLWTLGLSIPLPYIEKHPFDLTKEDISDIYVISNKKKGQVSDTSELLSENDRLGDKFGFSSQKIKSNFNVIVDGVKLFRPLKFTNLPESKAMVKKPILFVGKYQTNLSDMALEDSAGNLEFEAYALWSPKVSPRDHNGSLIRINNASGIMFDETFMKHQVAEHTIKSQLTIEIFVSKGLDSALNIDRESFNIAHPHYQIVMRWLHSVLRQVVNRYKQIKKEKKKEIEETYKDDFSKALDDIVSKSYISNKKDPHERSNLLVSNDNEEEEVNDNDKFVVADSFVVSSERIDKVFEPIRRNKSKQTQIMNKSEAILQILDSYGLLENMTVERQESLVVDLIEVIKLEG</sequence>
<dbReference type="Proteomes" id="UP000093523">
    <property type="component" value="Unassembled WGS sequence"/>
</dbReference>
<accession>A0A1B9NW05</accession>
<name>A0A1B9NW05_ALILO</name>
<organism evidence="1 2">
    <name type="scientific">Aliivibrio logei</name>
    <name type="common">Vibrio logei</name>
    <dbReference type="NCBI Taxonomy" id="688"/>
    <lineage>
        <taxon>Bacteria</taxon>
        <taxon>Pseudomonadati</taxon>
        <taxon>Pseudomonadota</taxon>
        <taxon>Gammaproteobacteria</taxon>
        <taxon>Vibrionales</taxon>
        <taxon>Vibrionaceae</taxon>
        <taxon>Aliivibrio</taxon>
    </lineage>
</organism>
<gene>
    <name evidence="1" type="ORF">A6E04_02040</name>
</gene>
<reference evidence="1 2" key="1">
    <citation type="submission" date="2016-06" db="EMBL/GenBank/DDBJ databases">
        <authorList>
            <person name="Kjaerup R.B."/>
            <person name="Dalgaard T.S."/>
            <person name="Juul-Madsen H.R."/>
        </authorList>
    </citation>
    <scope>NUCLEOTIDE SEQUENCE [LARGE SCALE GENOMIC DNA]</scope>
    <source>
        <strain evidence="1 2">1S159</strain>
    </source>
</reference>
<evidence type="ECO:0000313" key="2">
    <source>
        <dbReference type="Proteomes" id="UP000093523"/>
    </source>
</evidence>
<dbReference type="SUPFAM" id="SSF55874">
    <property type="entry name" value="ATPase domain of HSP90 chaperone/DNA topoisomerase II/histidine kinase"/>
    <property type="match status" value="1"/>
</dbReference>
<dbReference type="STRING" id="688.A6E04_02040"/>
<protein>
    <recommendedName>
        <fullName evidence="3">ATP-binding protein</fullName>
    </recommendedName>
</protein>
<dbReference type="Gene3D" id="3.30.565.10">
    <property type="entry name" value="Histidine kinase-like ATPase, C-terminal domain"/>
    <property type="match status" value="1"/>
</dbReference>
<comment type="caution">
    <text evidence="1">The sequence shown here is derived from an EMBL/GenBank/DDBJ whole genome shotgun (WGS) entry which is preliminary data.</text>
</comment>
<evidence type="ECO:0000313" key="1">
    <source>
        <dbReference type="EMBL" id="OCH18771.1"/>
    </source>
</evidence>